<feature type="compositionally biased region" description="Polar residues" evidence="1">
    <location>
        <begin position="340"/>
        <end position="349"/>
    </location>
</feature>
<reference evidence="2 3" key="1">
    <citation type="journal article" date="2015" name="Genome Biol. Evol.">
        <title>Comparative Genomics of a Bacterivorous Green Alga Reveals Evolutionary Causalities and Consequences of Phago-Mixotrophic Mode of Nutrition.</title>
        <authorList>
            <person name="Burns J.A."/>
            <person name="Paasch A."/>
            <person name="Narechania A."/>
            <person name="Kim E."/>
        </authorList>
    </citation>
    <scope>NUCLEOTIDE SEQUENCE [LARGE SCALE GENOMIC DNA]</scope>
    <source>
        <strain evidence="2 3">PLY_AMNH</strain>
    </source>
</reference>
<feature type="compositionally biased region" description="Low complexity" evidence="1">
    <location>
        <begin position="42"/>
        <end position="52"/>
    </location>
</feature>
<keyword evidence="3" id="KW-1185">Reference proteome</keyword>
<feature type="region of interest" description="Disordered" evidence="1">
    <location>
        <begin position="251"/>
        <end position="357"/>
    </location>
</feature>
<evidence type="ECO:0000256" key="1">
    <source>
        <dbReference type="SAM" id="MobiDB-lite"/>
    </source>
</evidence>
<protein>
    <submittedName>
        <fullName evidence="2">Uncharacterized protein</fullName>
    </submittedName>
</protein>
<feature type="region of interest" description="Disordered" evidence="1">
    <location>
        <begin position="1"/>
        <end position="52"/>
    </location>
</feature>
<dbReference type="EMBL" id="LGRX02006512">
    <property type="protein sequence ID" value="KAK3276511.1"/>
    <property type="molecule type" value="Genomic_DNA"/>
</dbReference>
<feature type="compositionally biased region" description="Polar residues" evidence="1">
    <location>
        <begin position="21"/>
        <end position="41"/>
    </location>
</feature>
<evidence type="ECO:0000313" key="3">
    <source>
        <dbReference type="Proteomes" id="UP001190700"/>
    </source>
</evidence>
<feature type="compositionally biased region" description="Polar residues" evidence="1">
    <location>
        <begin position="157"/>
        <end position="177"/>
    </location>
</feature>
<feature type="non-terminal residue" evidence="2">
    <location>
        <position position="357"/>
    </location>
</feature>
<name>A0AAE0L8Y2_9CHLO</name>
<dbReference type="AlphaFoldDB" id="A0AAE0L8Y2"/>
<evidence type="ECO:0000313" key="2">
    <source>
        <dbReference type="EMBL" id="KAK3276511.1"/>
    </source>
</evidence>
<sequence>MPSTLEQDPSSAANQDGPHGTDTQDPCSATPQDAQHGTDTQDPSSAAPHDAPHSAYTQAVVRMYPRVRPSGITSLHWASEEYDKSIELVFSLQEFLELVRNIANVWPDWLPDPLDLADDPTIIRCYGKSWELWPEVGKNLNRIADLVVKEVQRHENFTTTEPTQPLMTPRQDPSSAAPQDAQHGTDTHVDAPTQVPCTSSLERKERPSKKNGKYYEYTIEEIKELESLGQLFSRWQWSERWDVIINSARKAQKVKDPSSAAPQDNPHGANAQDPSSAAPQDAQHGADTQNPSSAAPQDAQHGADTQDPSSAAPQDAQRGTDTQDPSSAAPQDAQHGTDAQDPSSATPQDAQLALDNM</sequence>
<feature type="compositionally biased region" description="Polar residues" evidence="1">
    <location>
        <begin position="286"/>
        <end position="295"/>
    </location>
</feature>
<feature type="region of interest" description="Disordered" evidence="1">
    <location>
        <begin position="155"/>
        <end position="209"/>
    </location>
</feature>
<feature type="compositionally biased region" description="Polar residues" evidence="1">
    <location>
        <begin position="1"/>
        <end position="14"/>
    </location>
</feature>
<organism evidence="2 3">
    <name type="scientific">Cymbomonas tetramitiformis</name>
    <dbReference type="NCBI Taxonomy" id="36881"/>
    <lineage>
        <taxon>Eukaryota</taxon>
        <taxon>Viridiplantae</taxon>
        <taxon>Chlorophyta</taxon>
        <taxon>Pyramimonadophyceae</taxon>
        <taxon>Pyramimonadales</taxon>
        <taxon>Pyramimonadaceae</taxon>
        <taxon>Cymbomonas</taxon>
    </lineage>
</organism>
<proteinExistence type="predicted"/>
<comment type="caution">
    <text evidence="2">The sequence shown here is derived from an EMBL/GenBank/DDBJ whole genome shotgun (WGS) entry which is preliminary data.</text>
</comment>
<accession>A0AAE0L8Y2</accession>
<feature type="compositionally biased region" description="Polar residues" evidence="1">
    <location>
        <begin position="306"/>
        <end position="329"/>
    </location>
</feature>
<gene>
    <name evidence="2" type="ORF">CYMTET_15418</name>
</gene>
<dbReference type="Proteomes" id="UP001190700">
    <property type="component" value="Unassembled WGS sequence"/>
</dbReference>